<dbReference type="SMART" id="SM00421">
    <property type="entry name" value="HTH_LUXR"/>
    <property type="match status" value="1"/>
</dbReference>
<gene>
    <name evidence="6" type="ORF">JL111_15925</name>
</gene>
<comment type="caution">
    <text evidence="6">The sequence shown here is derived from an EMBL/GenBank/DDBJ whole genome shotgun (WGS) entry which is preliminary data.</text>
</comment>
<dbReference type="SMART" id="SM00448">
    <property type="entry name" value="REC"/>
    <property type="match status" value="1"/>
</dbReference>
<protein>
    <submittedName>
        <fullName evidence="6">Response regulator transcription factor</fullName>
    </submittedName>
</protein>
<dbReference type="Pfam" id="PF00196">
    <property type="entry name" value="GerE"/>
    <property type="match status" value="1"/>
</dbReference>
<dbReference type="Proteomes" id="UP000644749">
    <property type="component" value="Unassembled WGS sequence"/>
</dbReference>
<organism evidence="6 7">
    <name type="scientific">Paracoccus aerius</name>
    <dbReference type="NCBI Taxonomy" id="1915382"/>
    <lineage>
        <taxon>Bacteria</taxon>
        <taxon>Pseudomonadati</taxon>
        <taxon>Pseudomonadota</taxon>
        <taxon>Alphaproteobacteria</taxon>
        <taxon>Rhodobacterales</taxon>
        <taxon>Paracoccaceae</taxon>
        <taxon>Paracoccus</taxon>
    </lineage>
</organism>
<accession>A0ABS1S8V4</accession>
<dbReference type="CDD" id="cd17535">
    <property type="entry name" value="REC_NarL-like"/>
    <property type="match status" value="1"/>
</dbReference>
<evidence type="ECO:0000256" key="2">
    <source>
        <dbReference type="ARBA" id="ARBA00023125"/>
    </source>
</evidence>
<dbReference type="EMBL" id="JAESHT010000016">
    <property type="protein sequence ID" value="MBL3674969.1"/>
    <property type="molecule type" value="Genomic_DNA"/>
</dbReference>
<dbReference type="SUPFAM" id="SSF46894">
    <property type="entry name" value="C-terminal effector domain of the bipartite response regulators"/>
    <property type="match status" value="1"/>
</dbReference>
<dbReference type="InterPro" id="IPR058245">
    <property type="entry name" value="NreC/VraR/RcsB-like_REC"/>
</dbReference>
<dbReference type="PROSITE" id="PS50110">
    <property type="entry name" value="RESPONSE_REGULATORY"/>
    <property type="match status" value="1"/>
</dbReference>
<proteinExistence type="predicted"/>
<reference evidence="6 7" key="1">
    <citation type="submission" date="2021-01" db="EMBL/GenBank/DDBJ databases">
        <title>011410 draft genome.</title>
        <authorList>
            <person name="Lang L."/>
        </authorList>
    </citation>
    <scope>NUCLEOTIDE SEQUENCE [LARGE SCALE GENOMIC DNA]</scope>
    <source>
        <strain evidence="6 7">KCTC 42845</strain>
    </source>
</reference>
<dbReference type="CDD" id="cd06170">
    <property type="entry name" value="LuxR_C_like"/>
    <property type="match status" value="1"/>
</dbReference>
<keyword evidence="2" id="KW-0238">DNA-binding</keyword>
<sequence length="205" mass="22208">MGEYRIIIADDHPLFREGIRRLVQKRFGYVTACEAGTWSELLEQARSGPPPSAFVLDLIFPGFHLERSIRELRTEFRLATVIVVSMLTDDRTVDHAMASGADGFIGKDVPPEAIGDAIEAICNGETVVTLHAEPGLNRAPGPLDALTPRQREILKLIRTGRSNKEIARELDISPFTVSIHVSSVLKALGVSSRAGAAALAGEEGL</sequence>
<dbReference type="InterPro" id="IPR001789">
    <property type="entry name" value="Sig_transdc_resp-reg_receiver"/>
</dbReference>
<evidence type="ECO:0000256" key="3">
    <source>
        <dbReference type="PROSITE-ProRule" id="PRU00169"/>
    </source>
</evidence>
<dbReference type="RefSeq" id="WP_191312746.1">
    <property type="nucleotide sequence ID" value="NZ_BNCL01000030.1"/>
</dbReference>
<dbReference type="Gene3D" id="3.40.50.2300">
    <property type="match status" value="1"/>
</dbReference>
<evidence type="ECO:0000259" key="5">
    <source>
        <dbReference type="PROSITE" id="PS50110"/>
    </source>
</evidence>
<dbReference type="SUPFAM" id="SSF52172">
    <property type="entry name" value="CheY-like"/>
    <property type="match status" value="1"/>
</dbReference>
<keyword evidence="1 3" id="KW-0597">Phosphoprotein</keyword>
<feature type="modified residue" description="4-aspartylphosphate" evidence="3">
    <location>
        <position position="57"/>
    </location>
</feature>
<dbReference type="PROSITE" id="PS50043">
    <property type="entry name" value="HTH_LUXR_2"/>
    <property type="match status" value="1"/>
</dbReference>
<evidence type="ECO:0000313" key="7">
    <source>
        <dbReference type="Proteomes" id="UP000644749"/>
    </source>
</evidence>
<feature type="domain" description="Response regulatory" evidence="5">
    <location>
        <begin position="5"/>
        <end position="122"/>
    </location>
</feature>
<dbReference type="InterPro" id="IPR051015">
    <property type="entry name" value="EvgA-like"/>
</dbReference>
<name>A0ABS1S8V4_9RHOB</name>
<feature type="domain" description="HTH luxR-type" evidence="4">
    <location>
        <begin position="139"/>
        <end position="204"/>
    </location>
</feature>
<dbReference type="InterPro" id="IPR036388">
    <property type="entry name" value="WH-like_DNA-bd_sf"/>
</dbReference>
<dbReference type="PRINTS" id="PR00038">
    <property type="entry name" value="HTHLUXR"/>
</dbReference>
<evidence type="ECO:0000256" key="1">
    <source>
        <dbReference type="ARBA" id="ARBA00022553"/>
    </source>
</evidence>
<evidence type="ECO:0000259" key="4">
    <source>
        <dbReference type="PROSITE" id="PS50043"/>
    </source>
</evidence>
<dbReference type="PANTHER" id="PTHR45566:SF2">
    <property type="entry name" value="NARL SUBFAMILY"/>
    <property type="match status" value="1"/>
</dbReference>
<dbReference type="InterPro" id="IPR016032">
    <property type="entry name" value="Sig_transdc_resp-reg_C-effctor"/>
</dbReference>
<evidence type="ECO:0000313" key="6">
    <source>
        <dbReference type="EMBL" id="MBL3674969.1"/>
    </source>
</evidence>
<keyword evidence="7" id="KW-1185">Reference proteome</keyword>
<dbReference type="Gene3D" id="1.10.10.10">
    <property type="entry name" value="Winged helix-like DNA-binding domain superfamily/Winged helix DNA-binding domain"/>
    <property type="match status" value="1"/>
</dbReference>
<dbReference type="InterPro" id="IPR011006">
    <property type="entry name" value="CheY-like_superfamily"/>
</dbReference>
<dbReference type="Pfam" id="PF00072">
    <property type="entry name" value="Response_reg"/>
    <property type="match status" value="1"/>
</dbReference>
<dbReference type="PANTHER" id="PTHR45566">
    <property type="entry name" value="HTH-TYPE TRANSCRIPTIONAL REGULATOR YHJB-RELATED"/>
    <property type="match status" value="1"/>
</dbReference>
<dbReference type="InterPro" id="IPR000792">
    <property type="entry name" value="Tscrpt_reg_LuxR_C"/>
</dbReference>